<evidence type="ECO:0008006" key="3">
    <source>
        <dbReference type="Google" id="ProtNLM"/>
    </source>
</evidence>
<dbReference type="STRING" id="391587.KAOT1_03612"/>
<dbReference type="Proteomes" id="UP000002945">
    <property type="component" value="Unassembled WGS sequence"/>
</dbReference>
<dbReference type="HOGENOM" id="CLU_069812_0_0_10"/>
<accession>A9DVT7</accession>
<dbReference type="AlphaFoldDB" id="A9DVT7"/>
<dbReference type="eggNOG" id="COG3741">
    <property type="taxonomic scope" value="Bacteria"/>
</dbReference>
<evidence type="ECO:0000313" key="2">
    <source>
        <dbReference type="Proteomes" id="UP000002945"/>
    </source>
</evidence>
<dbReference type="Pfam" id="PF05013">
    <property type="entry name" value="FGase"/>
    <property type="match status" value="1"/>
</dbReference>
<gene>
    <name evidence="1" type="ORF">KAOT1_03612</name>
</gene>
<dbReference type="EMBL" id="ABIB01000004">
    <property type="protein sequence ID" value="EDP96465.1"/>
    <property type="molecule type" value="Genomic_DNA"/>
</dbReference>
<organism evidence="1 2">
    <name type="scientific">Kordia algicida OT-1</name>
    <dbReference type="NCBI Taxonomy" id="391587"/>
    <lineage>
        <taxon>Bacteria</taxon>
        <taxon>Pseudomonadati</taxon>
        <taxon>Bacteroidota</taxon>
        <taxon>Flavobacteriia</taxon>
        <taxon>Flavobacteriales</taxon>
        <taxon>Flavobacteriaceae</taxon>
        <taxon>Kordia</taxon>
    </lineage>
</organism>
<keyword evidence="2" id="KW-1185">Reference proteome</keyword>
<protein>
    <recommendedName>
        <fullName evidence="3">N-formylglutamate amidohydrolase</fullName>
    </recommendedName>
</protein>
<evidence type="ECO:0000313" key="1">
    <source>
        <dbReference type="EMBL" id="EDP96465.1"/>
    </source>
</evidence>
<dbReference type="InterPro" id="IPR007709">
    <property type="entry name" value="N-FG_amidohydro"/>
</dbReference>
<name>A9DVT7_9FLAO</name>
<comment type="caution">
    <text evidence="1">The sequence shown here is derived from an EMBL/GenBank/DDBJ whole genome shotgun (WGS) entry which is preliminary data.</text>
</comment>
<reference evidence="1 2" key="1">
    <citation type="journal article" date="2011" name="J. Bacteriol.">
        <title>Genome sequence of the algicidal bacterium Kordia algicida OT-1.</title>
        <authorList>
            <person name="Lee H.S."/>
            <person name="Kang S.G."/>
            <person name="Kwon K.K."/>
            <person name="Lee J.H."/>
            <person name="Kim S.J."/>
        </authorList>
    </citation>
    <scope>NUCLEOTIDE SEQUENCE [LARGE SCALE GENOMIC DNA]</scope>
    <source>
        <strain evidence="1 2">OT-1</strain>
    </source>
</reference>
<proteinExistence type="predicted"/>
<dbReference type="SUPFAM" id="SSF53187">
    <property type="entry name" value="Zn-dependent exopeptidases"/>
    <property type="match status" value="1"/>
</dbReference>
<sequence>MISDTFKVSQINTKNTLTKVRYMEKLTIEEIVDKIQQEEIFSAVADDYSFTIKIDNYVPYACGAVHDGHQFRRELWGNCMHTEYDRWFEEDPATKEMVQTHPIVIAGMDSRFEYDLNRAPESAIYVDAWGKQLWRNPLPETMKETSLKKHANFYKVVHALIAKLEEKFGVCVVYDMHSYNWKRWEREVPTFNLGTGNVDNERFGEMIESWRKMLSEIKLPNGIASTSKINDTFQGNGYFLKYITQHFSNTLVLATEVKKIYCDEINQIMFPEVVAAVEEALKTLVPQHADDFCKKHR</sequence>
<dbReference type="Gene3D" id="3.40.630.40">
    <property type="entry name" value="Zn-dependent exopeptidases"/>
    <property type="match status" value="1"/>
</dbReference>